<dbReference type="AlphaFoldDB" id="A0A6G1JWW4"/>
<evidence type="ECO:0000256" key="1">
    <source>
        <dbReference type="ARBA" id="ARBA00001961"/>
    </source>
</evidence>
<keyword evidence="4" id="KW-0560">Oxidoreductase</keyword>
<feature type="compositionally biased region" description="Pro residues" evidence="6">
    <location>
        <begin position="19"/>
        <end position="28"/>
    </location>
</feature>
<dbReference type="GO" id="GO:0031418">
    <property type="term" value="F:L-ascorbic acid binding"/>
    <property type="evidence" value="ECO:0007669"/>
    <property type="project" value="InterPro"/>
</dbReference>
<evidence type="ECO:0000313" key="8">
    <source>
        <dbReference type="EMBL" id="KAF2704745.1"/>
    </source>
</evidence>
<keyword evidence="3" id="KW-0223">Dioxygenase</keyword>
<dbReference type="PANTHER" id="PTHR10869:SF236">
    <property type="entry name" value="PROLYL 4-HYDROXYLASE ALPHA SUBUNIT DOMAIN-CONTAINING PROTEIN"/>
    <property type="match status" value="1"/>
</dbReference>
<evidence type="ECO:0000256" key="6">
    <source>
        <dbReference type="SAM" id="MobiDB-lite"/>
    </source>
</evidence>
<dbReference type="PROSITE" id="PS51471">
    <property type="entry name" value="FE2OG_OXY"/>
    <property type="match status" value="1"/>
</dbReference>
<dbReference type="InterPro" id="IPR006620">
    <property type="entry name" value="Pro_4_hyd_alph"/>
</dbReference>
<dbReference type="SMART" id="SM00702">
    <property type="entry name" value="P4Hc"/>
    <property type="match status" value="1"/>
</dbReference>
<dbReference type="PANTHER" id="PTHR10869">
    <property type="entry name" value="PROLYL 4-HYDROXYLASE ALPHA SUBUNIT"/>
    <property type="match status" value="1"/>
</dbReference>
<evidence type="ECO:0000256" key="3">
    <source>
        <dbReference type="ARBA" id="ARBA00022964"/>
    </source>
</evidence>
<dbReference type="GO" id="GO:0004656">
    <property type="term" value="F:procollagen-proline 4-dioxygenase activity"/>
    <property type="evidence" value="ECO:0007669"/>
    <property type="project" value="TreeGrafter"/>
</dbReference>
<keyword evidence="9" id="KW-1185">Reference proteome</keyword>
<feature type="domain" description="Fe2OG dioxygenase" evidence="7">
    <location>
        <begin position="140"/>
        <end position="259"/>
    </location>
</feature>
<dbReference type="GO" id="GO:0005783">
    <property type="term" value="C:endoplasmic reticulum"/>
    <property type="evidence" value="ECO:0007669"/>
    <property type="project" value="TreeGrafter"/>
</dbReference>
<dbReference type="Pfam" id="PF13640">
    <property type="entry name" value="2OG-FeII_Oxy_3"/>
    <property type="match status" value="1"/>
</dbReference>
<feature type="region of interest" description="Disordered" evidence="6">
    <location>
        <begin position="1"/>
        <end position="29"/>
    </location>
</feature>
<gene>
    <name evidence="8" type="ORF">K504DRAFT_506715</name>
</gene>
<evidence type="ECO:0000259" key="7">
    <source>
        <dbReference type="PROSITE" id="PS51471"/>
    </source>
</evidence>
<evidence type="ECO:0000256" key="5">
    <source>
        <dbReference type="ARBA" id="ARBA00023004"/>
    </source>
</evidence>
<dbReference type="EMBL" id="MU005781">
    <property type="protein sequence ID" value="KAF2704745.1"/>
    <property type="molecule type" value="Genomic_DNA"/>
</dbReference>
<organism evidence="8 9">
    <name type="scientific">Pleomassaria siparia CBS 279.74</name>
    <dbReference type="NCBI Taxonomy" id="1314801"/>
    <lineage>
        <taxon>Eukaryota</taxon>
        <taxon>Fungi</taxon>
        <taxon>Dikarya</taxon>
        <taxon>Ascomycota</taxon>
        <taxon>Pezizomycotina</taxon>
        <taxon>Dothideomycetes</taxon>
        <taxon>Pleosporomycetidae</taxon>
        <taxon>Pleosporales</taxon>
        <taxon>Pleomassariaceae</taxon>
        <taxon>Pleomassaria</taxon>
    </lineage>
</organism>
<dbReference type="FunFam" id="2.60.120.620:FF:000021">
    <property type="entry name" value="WGS project CABT00000000 data, contig 2.8"/>
    <property type="match status" value="1"/>
</dbReference>
<reference evidence="8" key="1">
    <citation type="journal article" date="2020" name="Stud. Mycol.">
        <title>101 Dothideomycetes genomes: a test case for predicting lifestyles and emergence of pathogens.</title>
        <authorList>
            <person name="Haridas S."/>
            <person name="Albert R."/>
            <person name="Binder M."/>
            <person name="Bloem J."/>
            <person name="Labutti K."/>
            <person name="Salamov A."/>
            <person name="Andreopoulos B."/>
            <person name="Baker S."/>
            <person name="Barry K."/>
            <person name="Bills G."/>
            <person name="Bluhm B."/>
            <person name="Cannon C."/>
            <person name="Castanera R."/>
            <person name="Culley D."/>
            <person name="Daum C."/>
            <person name="Ezra D."/>
            <person name="Gonzalez J."/>
            <person name="Henrissat B."/>
            <person name="Kuo A."/>
            <person name="Liang C."/>
            <person name="Lipzen A."/>
            <person name="Lutzoni F."/>
            <person name="Magnuson J."/>
            <person name="Mondo S."/>
            <person name="Nolan M."/>
            <person name="Ohm R."/>
            <person name="Pangilinan J."/>
            <person name="Park H.-J."/>
            <person name="Ramirez L."/>
            <person name="Alfaro M."/>
            <person name="Sun H."/>
            <person name="Tritt A."/>
            <person name="Yoshinaga Y."/>
            <person name="Zwiers L.-H."/>
            <person name="Turgeon B."/>
            <person name="Goodwin S."/>
            <person name="Spatafora J."/>
            <person name="Crous P."/>
            <person name="Grigoriev I."/>
        </authorList>
    </citation>
    <scope>NUCLEOTIDE SEQUENCE</scope>
    <source>
        <strain evidence="8">CBS 279.74</strain>
    </source>
</reference>
<evidence type="ECO:0000313" key="9">
    <source>
        <dbReference type="Proteomes" id="UP000799428"/>
    </source>
</evidence>
<dbReference type="InterPro" id="IPR005123">
    <property type="entry name" value="Oxoglu/Fe-dep_dioxygenase_dom"/>
</dbReference>
<dbReference type="Gene3D" id="2.60.120.620">
    <property type="entry name" value="q2cbj1_9rhob like domain"/>
    <property type="match status" value="1"/>
</dbReference>
<comment type="cofactor">
    <cofactor evidence="1">
        <name>L-ascorbate</name>
        <dbReference type="ChEBI" id="CHEBI:38290"/>
    </cofactor>
</comment>
<protein>
    <recommendedName>
        <fullName evidence="7">Fe2OG dioxygenase domain-containing protein</fullName>
    </recommendedName>
</protein>
<dbReference type="OrthoDB" id="69177at2759"/>
<name>A0A6G1JWW4_9PLEO</name>
<evidence type="ECO:0000256" key="4">
    <source>
        <dbReference type="ARBA" id="ARBA00023002"/>
    </source>
</evidence>
<accession>A0A6G1JWW4</accession>
<proteinExistence type="predicted"/>
<dbReference type="InterPro" id="IPR044862">
    <property type="entry name" value="Pro_4_hyd_alph_FE2OG_OXY"/>
</dbReference>
<dbReference type="Proteomes" id="UP000799428">
    <property type="component" value="Unassembled WGS sequence"/>
</dbReference>
<dbReference type="InterPro" id="IPR045054">
    <property type="entry name" value="P4HA-like"/>
</dbReference>
<keyword evidence="2" id="KW-0479">Metal-binding</keyword>
<keyword evidence="5" id="KW-0408">Iron</keyword>
<sequence>MPPKKKSKSESSAVVKSSKPPPPPPPNWPALQPLIPASDLSLHELLPGQIITVPNLWTTTLCKNYVSFLSSLPLTTTPGKPNKGDAVRVNDRFQIDDASFAERLWSGTALKNLVLGLAEYGTLDLSDAERNKLWGGQVIGLNPNIRVYRYSTGQFFDQHYDDFNNVVIPGSPAMPARTTWTLLLYLTSPATGCIGGETVFYPEPAPRNKKSKEPPPEPFVVHLEVGLALLHRHGADCMLHEGRPVLEGEKWVIRSDLCIVTHAQLRSRNIDIDNKALVIHSSTVMGIVPFPLHHHCHPPRSLPHSGTRLLTYRRTIFTELLTLGDSPPFHLGDLTERSHSRALNTPDDVSYPSKPVYDCLVVPSIPT</sequence>
<evidence type="ECO:0000256" key="2">
    <source>
        <dbReference type="ARBA" id="ARBA00022723"/>
    </source>
</evidence>
<dbReference type="GO" id="GO:0005506">
    <property type="term" value="F:iron ion binding"/>
    <property type="evidence" value="ECO:0007669"/>
    <property type="project" value="InterPro"/>
</dbReference>